<protein>
    <submittedName>
        <fullName evidence="3">G-D-S-L family lipolytic protein</fullName>
    </submittedName>
</protein>
<keyword evidence="1" id="KW-1133">Transmembrane helix</keyword>
<dbReference type="PANTHER" id="PTHR30383:SF5">
    <property type="entry name" value="SGNH HYDROLASE-TYPE ESTERASE DOMAIN-CONTAINING PROTEIN"/>
    <property type="match status" value="1"/>
</dbReference>
<dbReference type="InterPro" id="IPR036514">
    <property type="entry name" value="SGNH_hydro_sf"/>
</dbReference>
<name>S7UUG5_DESML</name>
<dbReference type="InterPro" id="IPR013830">
    <property type="entry name" value="SGNH_hydro"/>
</dbReference>
<evidence type="ECO:0000313" key="4">
    <source>
        <dbReference type="Proteomes" id="UP000014977"/>
    </source>
</evidence>
<keyword evidence="4" id="KW-1185">Reference proteome</keyword>
<dbReference type="Pfam" id="PF13472">
    <property type="entry name" value="Lipase_GDSL_2"/>
    <property type="match status" value="1"/>
</dbReference>
<evidence type="ECO:0000259" key="2">
    <source>
        <dbReference type="Pfam" id="PF13472"/>
    </source>
</evidence>
<dbReference type="PANTHER" id="PTHR30383">
    <property type="entry name" value="THIOESTERASE 1/PROTEASE 1/LYSOPHOSPHOLIPASE L1"/>
    <property type="match status" value="1"/>
</dbReference>
<feature type="domain" description="SGNH hydrolase-type esterase" evidence="2">
    <location>
        <begin position="83"/>
        <end position="234"/>
    </location>
</feature>
<dbReference type="EMBL" id="ATHJ01000105">
    <property type="protein sequence ID" value="EPR36008.1"/>
    <property type="molecule type" value="Genomic_DNA"/>
</dbReference>
<dbReference type="Gene3D" id="3.40.50.1110">
    <property type="entry name" value="SGNH hydrolase"/>
    <property type="match status" value="1"/>
</dbReference>
<sequence length="251" mass="28441">MLKRPLMIFPWVVLCLSLVTNYYLFQKAIVYYKALNALRLDPLESEKGGGGQDVESRVGKRPLIVFFGDSRIARWRPEPDVAGCTFINKGLSGQTTAQLKLRLKKDVLSCSPDIVVLQAGVNDLKTIGLFPENSKRILSECKANLYEMIQTLKADGIAVVVMTIFPTGEPGFVRSLIWPQEIDAAIQETNRFLLKITDKRISVIDADSVLSKDRFIHPEFEKDMLHLTDRAYARLNELLRPYLVELSNNLR</sequence>
<dbReference type="SUPFAM" id="SSF52266">
    <property type="entry name" value="SGNH hydrolase"/>
    <property type="match status" value="1"/>
</dbReference>
<dbReference type="GO" id="GO:0004622">
    <property type="term" value="F:phosphatidylcholine lysophospholipase activity"/>
    <property type="evidence" value="ECO:0007669"/>
    <property type="project" value="TreeGrafter"/>
</dbReference>
<reference evidence="3 4" key="1">
    <citation type="journal article" date="2013" name="Genome Announc.">
        <title>Draft genome sequences for three mercury-methylating, sulfate-reducing bacteria.</title>
        <authorList>
            <person name="Brown S.D."/>
            <person name="Hurt R.A.Jr."/>
            <person name="Gilmour C.C."/>
            <person name="Elias D.A."/>
        </authorList>
    </citation>
    <scope>NUCLEOTIDE SEQUENCE [LARGE SCALE GENOMIC DNA]</scope>
    <source>
        <strain evidence="3 4">DSM 2059</strain>
    </source>
</reference>
<gene>
    <name evidence="3" type="ORF">dsmv_0713</name>
</gene>
<comment type="caution">
    <text evidence="3">The sequence shown here is derived from an EMBL/GenBank/DDBJ whole genome shotgun (WGS) entry which is preliminary data.</text>
</comment>
<dbReference type="AlphaFoldDB" id="S7UUG5"/>
<organism evidence="3 4">
    <name type="scientific">Desulfococcus multivorans DSM 2059</name>
    <dbReference type="NCBI Taxonomy" id="1121405"/>
    <lineage>
        <taxon>Bacteria</taxon>
        <taxon>Pseudomonadati</taxon>
        <taxon>Thermodesulfobacteriota</taxon>
        <taxon>Desulfobacteria</taxon>
        <taxon>Desulfobacterales</taxon>
        <taxon>Desulfococcaceae</taxon>
        <taxon>Desulfococcus</taxon>
    </lineage>
</organism>
<evidence type="ECO:0000256" key="1">
    <source>
        <dbReference type="SAM" id="Phobius"/>
    </source>
</evidence>
<dbReference type="eggNOG" id="COG2755">
    <property type="taxonomic scope" value="Bacteria"/>
</dbReference>
<keyword evidence="1" id="KW-0812">Transmembrane</keyword>
<keyword evidence="1" id="KW-0472">Membrane</keyword>
<dbReference type="Proteomes" id="UP000014977">
    <property type="component" value="Unassembled WGS sequence"/>
</dbReference>
<evidence type="ECO:0000313" key="3">
    <source>
        <dbReference type="EMBL" id="EPR36008.1"/>
    </source>
</evidence>
<feature type="transmembrane region" description="Helical" evidence="1">
    <location>
        <begin position="6"/>
        <end position="25"/>
    </location>
</feature>
<dbReference type="InterPro" id="IPR051532">
    <property type="entry name" value="Ester_Hydrolysis_Enzymes"/>
</dbReference>
<accession>S7UUG5</accession>
<proteinExistence type="predicted"/>
<dbReference type="STRING" id="897.B2D07_16225"/>